<comment type="caution">
    <text evidence="1">The sequence shown here is derived from an EMBL/GenBank/DDBJ whole genome shotgun (WGS) entry which is preliminary data.</text>
</comment>
<protein>
    <recommendedName>
        <fullName evidence="3">DUF711 domain-containing protein</fullName>
    </recommendedName>
</protein>
<dbReference type="AlphaFoldDB" id="A0A1J5T2P0"/>
<dbReference type="InterPro" id="IPR007841">
    <property type="entry name" value="UPF0210"/>
</dbReference>
<accession>A0A1J5T2P0</accession>
<name>A0A1J5T2P0_9ARCH</name>
<dbReference type="Pfam" id="PF05167">
    <property type="entry name" value="DUF711"/>
    <property type="match status" value="1"/>
</dbReference>
<organism evidence="1 2">
    <name type="scientific">Marine Group III euryarchaeote CG-Bathy1</name>
    <dbReference type="NCBI Taxonomy" id="1889001"/>
    <lineage>
        <taxon>Archaea</taxon>
        <taxon>Methanobacteriati</taxon>
        <taxon>Thermoplasmatota</taxon>
        <taxon>Thermoplasmata</taxon>
        <taxon>Candidatus Thermoprofundales</taxon>
    </lineage>
</organism>
<evidence type="ECO:0008006" key="3">
    <source>
        <dbReference type="Google" id="ProtNLM"/>
    </source>
</evidence>
<reference evidence="1 2" key="1">
    <citation type="submission" date="2016-08" db="EMBL/GenBank/DDBJ databases">
        <title>New Insights into Marine Group III Euryarchaeota, from dark to light.</title>
        <authorList>
            <person name="Haro-Moreno J.M."/>
            <person name="Rodriguez-Valera F."/>
            <person name="Lopez-Garcia P."/>
            <person name="Moreira D."/>
            <person name="Martin-Cuadrado A.B."/>
        </authorList>
    </citation>
    <scope>NUCLEOTIDE SEQUENCE [LARGE SCALE GENOMIC DNA]</scope>
    <source>
        <strain evidence="1">CG-Bathy1</strain>
    </source>
</reference>
<dbReference type="PANTHER" id="PTHR37560:SF2">
    <property type="entry name" value="DUF711 DOMAIN-CONTAINING PROTEIN"/>
    <property type="match status" value="1"/>
</dbReference>
<dbReference type="Gene3D" id="3.20.70.20">
    <property type="match status" value="1"/>
</dbReference>
<sequence>MKIRAVTGFSADFMKAISLATEAAEKLRNNNYDIQFVRIATHPWESWCSQEDFPSRALEIEKITLASQVDFISFGPCIPASLSTVVKAINMTERSFFSSWMDYDHAAVATAIIDISNTNPMNNLRFAGISNVLPSNPFFPAAFANEEGVSLALEITGDLVENNGDPNELTEDLLNLESLCQESSWNYFGMDPSIAPPLDYQSSVADVVELNGSSLGSEGAELTIQSLTHKIRSLPVSQIGYRGVMFAIMEDKKLVDLVNNNLLKISHLLEYAGRCGTGLDTVPLPGNISKITLAQLLKKVTDISIEKNKPLSARLFPMPGCRIGDTVRSESPYLLDCSAMDPES</sequence>
<dbReference type="EMBL" id="MIYU01000017">
    <property type="protein sequence ID" value="OIR15153.1"/>
    <property type="molecule type" value="Genomic_DNA"/>
</dbReference>
<dbReference type="SUPFAM" id="SSF51998">
    <property type="entry name" value="PFL-like glycyl radical enzymes"/>
    <property type="match status" value="1"/>
</dbReference>
<dbReference type="PANTHER" id="PTHR37560">
    <property type="entry name" value="UPF0210 PROTEIN SPR0218"/>
    <property type="match status" value="1"/>
</dbReference>
<gene>
    <name evidence="1" type="ORF">BEU04_02170</name>
</gene>
<dbReference type="Proteomes" id="UP000183815">
    <property type="component" value="Unassembled WGS sequence"/>
</dbReference>
<proteinExistence type="predicted"/>
<evidence type="ECO:0000313" key="2">
    <source>
        <dbReference type="Proteomes" id="UP000183815"/>
    </source>
</evidence>
<evidence type="ECO:0000313" key="1">
    <source>
        <dbReference type="EMBL" id="OIR15153.1"/>
    </source>
</evidence>